<comment type="caution">
    <text evidence="8">The sequence shown here is derived from an EMBL/GenBank/DDBJ whole genome shotgun (WGS) entry which is preliminary data.</text>
</comment>
<dbReference type="Proteomes" id="UP000284120">
    <property type="component" value="Unassembled WGS sequence"/>
</dbReference>
<dbReference type="SUPFAM" id="SSF48452">
    <property type="entry name" value="TPR-like"/>
    <property type="match status" value="1"/>
</dbReference>
<evidence type="ECO:0000313" key="9">
    <source>
        <dbReference type="Proteomes" id="UP000284120"/>
    </source>
</evidence>
<dbReference type="InterPro" id="IPR012944">
    <property type="entry name" value="SusD_RagB_dom"/>
</dbReference>
<dbReference type="GO" id="GO:0009279">
    <property type="term" value="C:cell outer membrane"/>
    <property type="evidence" value="ECO:0007669"/>
    <property type="project" value="UniProtKB-SubCell"/>
</dbReference>
<comment type="subcellular location">
    <subcellularLocation>
        <location evidence="1">Cell outer membrane</location>
    </subcellularLocation>
</comment>
<evidence type="ECO:0000256" key="3">
    <source>
        <dbReference type="ARBA" id="ARBA00022729"/>
    </source>
</evidence>
<name>A0A3S3PA06_9SPHI</name>
<evidence type="ECO:0000259" key="7">
    <source>
        <dbReference type="Pfam" id="PF14322"/>
    </source>
</evidence>
<comment type="similarity">
    <text evidence="2">Belongs to the SusD family.</text>
</comment>
<accession>A0A3S3PA06</accession>
<dbReference type="EMBL" id="SAYW01000008">
    <property type="protein sequence ID" value="RWU03977.1"/>
    <property type="molecule type" value="Genomic_DNA"/>
</dbReference>
<feature type="domain" description="SusD-like N-terminal" evidence="7">
    <location>
        <begin position="137"/>
        <end position="255"/>
    </location>
</feature>
<reference evidence="8 9" key="1">
    <citation type="submission" date="2018-06" db="EMBL/GenBank/DDBJ databases">
        <title>Pedobacter endophyticus sp. nov., an endophytic bacterium isolated from a leaf of Triticum aestivum.</title>
        <authorList>
            <person name="Zhang L."/>
        </authorList>
    </citation>
    <scope>NUCLEOTIDE SEQUENCE [LARGE SCALE GENOMIC DNA]</scope>
    <source>
        <strain evidence="8 9">CM134L-2</strain>
    </source>
</reference>
<organism evidence="8 9">
    <name type="scientific">Pedobacter chitinilyticus</name>
    <dbReference type="NCBI Taxonomy" id="2233776"/>
    <lineage>
        <taxon>Bacteria</taxon>
        <taxon>Pseudomonadati</taxon>
        <taxon>Bacteroidota</taxon>
        <taxon>Sphingobacteriia</taxon>
        <taxon>Sphingobacteriales</taxon>
        <taxon>Sphingobacteriaceae</taxon>
        <taxon>Pedobacter</taxon>
    </lineage>
</organism>
<keyword evidence="3" id="KW-0732">Signal</keyword>
<keyword evidence="5" id="KW-0998">Cell outer membrane</keyword>
<dbReference type="Gene3D" id="1.25.40.390">
    <property type="match status" value="1"/>
</dbReference>
<evidence type="ECO:0000256" key="1">
    <source>
        <dbReference type="ARBA" id="ARBA00004442"/>
    </source>
</evidence>
<dbReference type="InterPro" id="IPR011990">
    <property type="entry name" value="TPR-like_helical_dom_sf"/>
</dbReference>
<evidence type="ECO:0000313" key="8">
    <source>
        <dbReference type="EMBL" id="RWU03977.1"/>
    </source>
</evidence>
<evidence type="ECO:0000259" key="6">
    <source>
        <dbReference type="Pfam" id="PF07980"/>
    </source>
</evidence>
<dbReference type="InterPro" id="IPR033985">
    <property type="entry name" value="SusD-like_N"/>
</dbReference>
<dbReference type="Pfam" id="PF14322">
    <property type="entry name" value="SusD-like_3"/>
    <property type="match status" value="1"/>
</dbReference>
<proteinExistence type="inferred from homology"/>
<dbReference type="Pfam" id="PF07980">
    <property type="entry name" value="SusD_RagB"/>
    <property type="match status" value="1"/>
</dbReference>
<gene>
    <name evidence="8" type="ORF">DPV69_20060</name>
</gene>
<sequence>MGLILLYIRSLNPSSLVYRLIFNHIQCRKKLNHIIMKRNKSKILIAGILCLAVYTSCKKQLNVLDINSPTTTNYFKTASELQNGVNAAYSTLRSASLAAREWYFLHDMRGGETASGGPQLEAPRAELLQQTNGAPSNFVITMAWNGYYQIINRTNMVISRGPSITDNIALRDQVVNEAKFLRAWAYFELVTQWGEVPLYTAPVVSATDYKGKSPVAEIYGLIIADLTSAAAGLPATASELGRATSGAANTLLGKVLIQKGNEYDAAKTALLKVYGKYTLVDNYSDNFDGDVMVNGQKVTDGHEFNSESIFEIPFMDKGDNNFNWGYNGEGVASGISTIRNQEFGIVWGNIVPSKLYLEEFEANDPRYKFSVYEEGDMMLTYGGTRPGTPFTADNMNVATSTRNGVTKKRIFKKYVILDWDNSGYHPGGINQRVLRYAEVLLLLAECEIELPNGSLSLAKKYIDEVRSRKSVNMPGVSFSSKNQAIRALMHERMVELGIEEVNNIDMLRWRARGYYPSIMADPRAGQQNLLPIPSSETSTNPMIK</sequence>
<feature type="domain" description="RagB/SusD" evidence="6">
    <location>
        <begin position="307"/>
        <end position="510"/>
    </location>
</feature>
<protein>
    <submittedName>
        <fullName evidence="8">RagB/SusD family nutrient uptake outer membrane protein</fullName>
    </submittedName>
</protein>
<dbReference type="AlphaFoldDB" id="A0A3S3PA06"/>
<keyword evidence="9" id="KW-1185">Reference proteome</keyword>
<evidence type="ECO:0000256" key="4">
    <source>
        <dbReference type="ARBA" id="ARBA00023136"/>
    </source>
</evidence>
<evidence type="ECO:0000256" key="2">
    <source>
        <dbReference type="ARBA" id="ARBA00006275"/>
    </source>
</evidence>
<dbReference type="OrthoDB" id="5694214at2"/>
<evidence type="ECO:0000256" key="5">
    <source>
        <dbReference type="ARBA" id="ARBA00023237"/>
    </source>
</evidence>
<keyword evidence="4" id="KW-0472">Membrane</keyword>